<keyword evidence="2" id="KW-1185">Reference proteome</keyword>
<sequence>MAAWRLQTLRRAAAWTRQVDGLGWVLSPAQTKQVAFHWAAADFSTKYSGERVGGVDACARRWSTTGGESGASGASNSSRPKTCKCGRARPSFGFAGDAAPSCCSRCKTQDMVRLRGPVCSCGKAFPTFGMPGDARASCCAQCKTADMVDIKHRKCTCGKTQPSFGMPGDARPTCCAKCKAAGMVVIGKRACKCGKTWAAFGLPGDARASCCAACKTAYMMDIVSPKCSVCGKHAVFPDAFGKPRQLCAVHSAEVGAHLLSSPRYSRVSNDCLDALEEEVGHEFPFRYRLDKTTGTWSGKEFSGLISGRALQPDAYHPENREIVEFLGNYYHGFPPDHPQHRSFVCVGGRPAMELYQETMARLDLFSAVGLRVSYVWEHEFTEWQKAAAGSAAPPISSILHAHILATPR</sequence>
<proteinExistence type="predicted"/>
<name>A0AA36ND12_9DINO</name>
<reference evidence="1" key="1">
    <citation type="submission" date="2023-08" db="EMBL/GenBank/DDBJ databases">
        <authorList>
            <person name="Chen Y."/>
            <person name="Shah S."/>
            <person name="Dougan E. K."/>
            <person name="Thang M."/>
            <person name="Chan C."/>
        </authorList>
    </citation>
    <scope>NUCLEOTIDE SEQUENCE</scope>
</reference>
<evidence type="ECO:0000313" key="1">
    <source>
        <dbReference type="EMBL" id="CAJ1397778.1"/>
    </source>
</evidence>
<dbReference type="Gene3D" id="6.10.140.110">
    <property type="match status" value="1"/>
</dbReference>
<dbReference type="Proteomes" id="UP001178507">
    <property type="component" value="Unassembled WGS sequence"/>
</dbReference>
<organism evidence="1 2">
    <name type="scientific">Effrenium voratum</name>
    <dbReference type="NCBI Taxonomy" id="2562239"/>
    <lineage>
        <taxon>Eukaryota</taxon>
        <taxon>Sar</taxon>
        <taxon>Alveolata</taxon>
        <taxon>Dinophyceae</taxon>
        <taxon>Suessiales</taxon>
        <taxon>Symbiodiniaceae</taxon>
        <taxon>Effrenium</taxon>
    </lineage>
</organism>
<gene>
    <name evidence="1" type="ORF">EVOR1521_LOCUS21724</name>
</gene>
<dbReference type="SMART" id="SM01425">
    <property type="entry name" value="EsV_1_7"/>
    <property type="match status" value="4"/>
</dbReference>
<dbReference type="Pfam" id="PF19114">
    <property type="entry name" value="EsV_1_7_cys"/>
    <property type="match status" value="5"/>
</dbReference>
<evidence type="ECO:0000313" key="2">
    <source>
        <dbReference type="Proteomes" id="UP001178507"/>
    </source>
</evidence>
<dbReference type="EMBL" id="CAUJNA010003279">
    <property type="protein sequence ID" value="CAJ1397778.1"/>
    <property type="molecule type" value="Genomic_DNA"/>
</dbReference>
<accession>A0AA36ND12</accession>
<dbReference type="AlphaFoldDB" id="A0AA36ND12"/>
<comment type="caution">
    <text evidence="1">The sequence shown here is derived from an EMBL/GenBank/DDBJ whole genome shotgun (WGS) entry which is preliminary data.</text>
</comment>
<protein>
    <submittedName>
        <fullName evidence="1">Uncharacterized protein</fullName>
    </submittedName>
</protein>
<dbReference type="InterPro" id="IPR043822">
    <property type="entry name" value="EsV_1_7_cys"/>
</dbReference>